<evidence type="ECO:0000259" key="1">
    <source>
        <dbReference type="Pfam" id="PF06527"/>
    </source>
</evidence>
<comment type="caution">
    <text evidence="2">The sequence shown here is derived from an EMBL/GenBank/DDBJ whole genome shotgun (WGS) entry which is preliminary data.</text>
</comment>
<reference evidence="2 3" key="1">
    <citation type="submission" date="2018-07" db="EMBL/GenBank/DDBJ databases">
        <title>Genomic Encyclopedia of Type Strains, Phase III (KMG-III): the genomes of soil and plant-associated and newly described type strains.</title>
        <authorList>
            <person name="Whitman W."/>
        </authorList>
    </citation>
    <scope>NUCLEOTIDE SEQUENCE [LARGE SCALE GENOMIC DNA]</scope>
    <source>
        <strain evidence="2 3">CECT 7287</strain>
    </source>
</reference>
<name>A0A3D9KR74_9BACL</name>
<accession>A0A3D9KR74</accession>
<dbReference type="Proteomes" id="UP000256977">
    <property type="component" value="Unassembled WGS sequence"/>
</dbReference>
<keyword evidence="3" id="KW-1185">Reference proteome</keyword>
<proteinExistence type="predicted"/>
<dbReference type="EMBL" id="QRDZ01000001">
    <property type="protein sequence ID" value="RED89171.1"/>
    <property type="molecule type" value="Genomic_DNA"/>
</dbReference>
<dbReference type="InterPro" id="IPR009492">
    <property type="entry name" value="TniQ"/>
</dbReference>
<protein>
    <submittedName>
        <fullName evidence="2">TniQ protein</fullName>
    </submittedName>
</protein>
<evidence type="ECO:0000313" key="3">
    <source>
        <dbReference type="Proteomes" id="UP000256977"/>
    </source>
</evidence>
<gene>
    <name evidence="2" type="ORF">DFP98_101142</name>
</gene>
<evidence type="ECO:0000313" key="2">
    <source>
        <dbReference type="EMBL" id="RED89171.1"/>
    </source>
</evidence>
<dbReference type="RefSeq" id="WP_181917407.1">
    <property type="nucleotide sequence ID" value="NZ_QRDZ01000001.1"/>
</dbReference>
<dbReference type="Pfam" id="PF06527">
    <property type="entry name" value="TniQ"/>
    <property type="match status" value="1"/>
</dbReference>
<feature type="domain" description="TniQ" evidence="1">
    <location>
        <begin position="4"/>
        <end position="131"/>
    </location>
</feature>
<dbReference type="AlphaFoldDB" id="A0A3D9KR74"/>
<organism evidence="2 3">
    <name type="scientific">Cohnella phaseoli</name>
    <dbReference type="NCBI Taxonomy" id="456490"/>
    <lineage>
        <taxon>Bacteria</taxon>
        <taxon>Bacillati</taxon>
        <taxon>Bacillota</taxon>
        <taxon>Bacilli</taxon>
        <taxon>Bacillales</taxon>
        <taxon>Paenibacillaceae</taxon>
        <taxon>Cohnella</taxon>
    </lineage>
</organism>
<sequence>MLWPIQPSFQDKESFYSYICRASELNQQDLKAIYKLLGVRYRPNNPNPVYVDEMDEVRSTNLIVDNCVKDWLLFERGGGNADFCTFGKRFPRYLLSNKVKVCPFCLRDHNLINSEWHFTHITTCVDHQCLLLDSCPRCNGLFSWSEMLLSQCPECHIQWSEICKYTENFKKVEKLDVHKLIYYQINKNNKLELEQYPIEVLRLSFVDLVHVLSFFSWLLDRYDDCWNSKSIEKLNIFEIYEGIQHAGNVLLTWPLNFDISSVKMKVVKLFEKTRRIKFFQSWVDSVPFDIENLFPELNTQYRVERTSVLLEKLNKKKIDGKLELSDITFIATLNYLY</sequence>